<evidence type="ECO:0000313" key="9">
    <source>
        <dbReference type="Proteomes" id="UP000015241"/>
    </source>
</evidence>
<evidence type="ECO:0008006" key="10">
    <source>
        <dbReference type="Google" id="ProtNLM"/>
    </source>
</evidence>
<evidence type="ECO:0000256" key="4">
    <source>
        <dbReference type="ARBA" id="ARBA00023002"/>
    </source>
</evidence>
<feature type="region of interest" description="Disordered" evidence="7">
    <location>
        <begin position="125"/>
        <end position="153"/>
    </location>
</feature>
<dbReference type="Pfam" id="PF03098">
    <property type="entry name" value="An_peroxidase"/>
    <property type="match status" value="2"/>
</dbReference>
<dbReference type="PRINTS" id="PR00457">
    <property type="entry name" value="ANPEROXIDASE"/>
</dbReference>
<evidence type="ECO:0000256" key="7">
    <source>
        <dbReference type="SAM" id="MobiDB-lite"/>
    </source>
</evidence>
<dbReference type="GO" id="GO:0004497">
    <property type="term" value="F:monooxygenase activity"/>
    <property type="evidence" value="ECO:0007669"/>
    <property type="project" value="InterPro"/>
</dbReference>
<dbReference type="EMBL" id="KE504147">
    <property type="protein sequence ID" value="EPT00655.1"/>
    <property type="molecule type" value="Genomic_DNA"/>
</dbReference>
<dbReference type="OrthoDB" id="823504at2759"/>
<name>S8FQU7_FOMSC</name>
<dbReference type="InterPro" id="IPR050783">
    <property type="entry name" value="Oxylipin_biosynth_metab"/>
</dbReference>
<evidence type="ECO:0000256" key="3">
    <source>
        <dbReference type="ARBA" id="ARBA00022964"/>
    </source>
</evidence>
<feature type="binding site" description="axial binding residue" evidence="6">
    <location>
        <position position="370"/>
    </location>
    <ligand>
        <name>heme b</name>
        <dbReference type="ChEBI" id="CHEBI:60344"/>
    </ligand>
    <ligandPart>
        <name>Fe</name>
        <dbReference type="ChEBI" id="CHEBI:18248"/>
    </ligandPart>
</feature>
<keyword evidence="9" id="KW-1185">Reference proteome</keyword>
<dbReference type="SUPFAM" id="SSF48264">
    <property type="entry name" value="Cytochrome P450"/>
    <property type="match status" value="1"/>
</dbReference>
<keyword evidence="2 6" id="KW-0479">Metal-binding</keyword>
<dbReference type="SUPFAM" id="SSF48113">
    <property type="entry name" value="Heme-dependent peroxidases"/>
    <property type="match status" value="1"/>
</dbReference>
<dbReference type="GO" id="GO:0020037">
    <property type="term" value="F:heme binding"/>
    <property type="evidence" value="ECO:0007669"/>
    <property type="project" value="InterPro"/>
</dbReference>
<sequence length="1055" mass="118696">MSRFSTFAHTAERDLHEASKHASADVERLVHTFREELQNPGSTIKWDVGNVTALIDGLRHPNAIDDRKFLLEHLLIFLSRYPDTEIGASLSDAVVKLLYDDLPHPPETYIGEKFAWRSADGSGNNLQDPSLGQAGNPYSRSAQPSHPLPRNELPDAGLIFDTLLRREKFVPHPAGLSSLMFSFAALVIHSIFRTNHENPSINETSSYVDLAPLYGNNQEMQDKIRVRNGRGLLHPDTFAEDRLLLLPPAVSVLLVLFNRNHNYIAKMLLQLNERGTWRDPDSIPKDEPHRQDKIIQQEEEIFQTARLINCGWFATVVFSDYFCSILGLVRDGNNWCLNPFEELRNTDHSLFERGRGNVCSVEFNCLYRWHATTSELDETWTEELTNNIFPGKTYNDVTVNDFRAMARKLAQEETSPTQWSLGKLKRQPDGTFSDDALAQLLQQHTANPAGAFKARGTPHVMRLHEIMGIESSRQWGCCSLNDFRQFLGLKRYSTFLEWNPDPEIATAAEKLYGDIERLELYVGLQAEAAKPVMEGAGLCPSYTISRAILSDAIALTRGDRYFTADYTPFNLTCWGFADCQRDPSAPGCGSALGRLFLRTLPEQFSADSTFTWFPLMTPEAMDKILTKLDQKSIYSLSAPSVARPTPEVSTYRDVSQALLSDNFSVRYSDRAARVISGAGFFIASGNPSLASREQRAMIGLLQSYEDQILSFFYNKTRELMVRESYSLVGVQTRSLDIVRDVLKYIPLHWASNFFGGLKLKERPDAEGDYTAPELFDILADIYTFLFLDVLPAKQLRLQQKVKADIEKLLKKIKLHLRGGQRSSIFQVVETLTSMFIGREKNPADEILEKLWGLGYAPDELAHSVLAVLISCSVELSQAVVNVVNYYIDESRPRDVQDLVNKPKFDQKDAQTLSGYVLEALRLDPPFRGAYQQALQTTALGQQSLTPNEPVFLNVAAANLDPAAFRDPQSVDPTRPTDRYLASDGPARCLGTDFSAKIIGSVVRAVFSHKTIRRAPGQSGALKRFKADMFKTSTYVYLSSTQELVPWATSMVVQWD</sequence>
<evidence type="ECO:0000256" key="1">
    <source>
        <dbReference type="ARBA" id="ARBA00022617"/>
    </source>
</evidence>
<dbReference type="PROSITE" id="PS50292">
    <property type="entry name" value="PEROXIDASE_3"/>
    <property type="match status" value="1"/>
</dbReference>
<dbReference type="GO" id="GO:0005506">
    <property type="term" value="F:iron ion binding"/>
    <property type="evidence" value="ECO:0007669"/>
    <property type="project" value="InterPro"/>
</dbReference>
<evidence type="ECO:0000313" key="8">
    <source>
        <dbReference type="EMBL" id="EPT00655.1"/>
    </source>
</evidence>
<organism evidence="8 9">
    <name type="scientific">Fomitopsis schrenkii</name>
    <name type="common">Brown rot fungus</name>
    <dbReference type="NCBI Taxonomy" id="2126942"/>
    <lineage>
        <taxon>Eukaryota</taxon>
        <taxon>Fungi</taxon>
        <taxon>Dikarya</taxon>
        <taxon>Basidiomycota</taxon>
        <taxon>Agaricomycotina</taxon>
        <taxon>Agaricomycetes</taxon>
        <taxon>Polyporales</taxon>
        <taxon>Fomitopsis</taxon>
    </lineage>
</organism>
<dbReference type="PANTHER" id="PTHR11903">
    <property type="entry name" value="PROSTAGLANDIN G/H SYNTHASE"/>
    <property type="match status" value="1"/>
</dbReference>
<keyword evidence="5 6" id="KW-0408">Iron</keyword>
<protein>
    <recommendedName>
        <fullName evidence="10">Linoleate diol synthase</fullName>
    </recommendedName>
</protein>
<dbReference type="Gene3D" id="1.10.630.10">
    <property type="entry name" value="Cytochrome P450"/>
    <property type="match status" value="1"/>
</dbReference>
<dbReference type="GO" id="GO:0006631">
    <property type="term" value="P:fatty acid metabolic process"/>
    <property type="evidence" value="ECO:0007669"/>
    <property type="project" value="UniProtKB-ARBA"/>
</dbReference>
<dbReference type="Gene3D" id="1.10.640.10">
    <property type="entry name" value="Haem peroxidase domain superfamily, animal type"/>
    <property type="match status" value="1"/>
</dbReference>
<dbReference type="InterPro" id="IPR036396">
    <property type="entry name" value="Cyt_P450_sf"/>
</dbReference>
<accession>S8FQU7</accession>
<dbReference type="InterPro" id="IPR010255">
    <property type="entry name" value="Haem_peroxidase_sf"/>
</dbReference>
<dbReference type="InterPro" id="IPR019791">
    <property type="entry name" value="Haem_peroxidase_animal"/>
</dbReference>
<keyword evidence="1 6" id="KW-0349">Heme</keyword>
<dbReference type="CDD" id="cd09817">
    <property type="entry name" value="linoleate_diol_synthase_like"/>
    <property type="match status" value="1"/>
</dbReference>
<dbReference type="InterPro" id="IPR037120">
    <property type="entry name" value="Haem_peroxidase_sf_animal"/>
</dbReference>
<dbReference type="GO" id="GO:0006979">
    <property type="term" value="P:response to oxidative stress"/>
    <property type="evidence" value="ECO:0007669"/>
    <property type="project" value="InterPro"/>
</dbReference>
<dbReference type="Proteomes" id="UP000015241">
    <property type="component" value="Unassembled WGS sequence"/>
</dbReference>
<dbReference type="GO" id="GO:0016705">
    <property type="term" value="F:oxidoreductase activity, acting on paired donors, with incorporation or reduction of molecular oxygen"/>
    <property type="evidence" value="ECO:0007669"/>
    <property type="project" value="InterPro"/>
</dbReference>
<dbReference type="AlphaFoldDB" id="S8FQU7"/>
<dbReference type="PANTHER" id="PTHR11903:SF37">
    <property type="entry name" value="PSI-PRODUCING OXYGENASE A"/>
    <property type="match status" value="1"/>
</dbReference>
<evidence type="ECO:0000256" key="2">
    <source>
        <dbReference type="ARBA" id="ARBA00022723"/>
    </source>
</evidence>
<dbReference type="InParanoid" id="S8FQU7"/>
<keyword evidence="3" id="KW-0223">Dioxygenase</keyword>
<proteinExistence type="predicted"/>
<keyword evidence="4" id="KW-0560">Oxidoreductase</keyword>
<reference evidence="8 9" key="1">
    <citation type="journal article" date="2012" name="Science">
        <title>The Paleozoic origin of enzymatic lignin decomposition reconstructed from 31 fungal genomes.</title>
        <authorList>
            <person name="Floudas D."/>
            <person name="Binder M."/>
            <person name="Riley R."/>
            <person name="Barry K."/>
            <person name="Blanchette R.A."/>
            <person name="Henrissat B."/>
            <person name="Martinez A.T."/>
            <person name="Otillar R."/>
            <person name="Spatafora J.W."/>
            <person name="Yadav J.S."/>
            <person name="Aerts A."/>
            <person name="Benoit I."/>
            <person name="Boyd A."/>
            <person name="Carlson A."/>
            <person name="Copeland A."/>
            <person name="Coutinho P.M."/>
            <person name="de Vries R.P."/>
            <person name="Ferreira P."/>
            <person name="Findley K."/>
            <person name="Foster B."/>
            <person name="Gaskell J."/>
            <person name="Glotzer D."/>
            <person name="Gorecki P."/>
            <person name="Heitman J."/>
            <person name="Hesse C."/>
            <person name="Hori C."/>
            <person name="Igarashi K."/>
            <person name="Jurgens J.A."/>
            <person name="Kallen N."/>
            <person name="Kersten P."/>
            <person name="Kohler A."/>
            <person name="Kuees U."/>
            <person name="Kumar T.K.A."/>
            <person name="Kuo A."/>
            <person name="LaButti K."/>
            <person name="Larrondo L.F."/>
            <person name="Lindquist E."/>
            <person name="Ling A."/>
            <person name="Lombard V."/>
            <person name="Lucas S."/>
            <person name="Lundell T."/>
            <person name="Martin R."/>
            <person name="McLaughlin D.J."/>
            <person name="Morgenstern I."/>
            <person name="Morin E."/>
            <person name="Murat C."/>
            <person name="Nagy L.G."/>
            <person name="Nolan M."/>
            <person name="Ohm R.A."/>
            <person name="Patyshakuliyeva A."/>
            <person name="Rokas A."/>
            <person name="Ruiz-Duenas F.J."/>
            <person name="Sabat G."/>
            <person name="Salamov A."/>
            <person name="Samejima M."/>
            <person name="Schmutz J."/>
            <person name="Slot J.C."/>
            <person name="St John F."/>
            <person name="Stenlid J."/>
            <person name="Sun H."/>
            <person name="Sun S."/>
            <person name="Syed K."/>
            <person name="Tsang A."/>
            <person name="Wiebenga A."/>
            <person name="Young D."/>
            <person name="Pisabarro A."/>
            <person name="Eastwood D.C."/>
            <person name="Martin F."/>
            <person name="Cullen D."/>
            <person name="Grigoriev I.V."/>
            <person name="Hibbett D.S."/>
        </authorList>
    </citation>
    <scope>NUCLEOTIDE SEQUENCE</scope>
    <source>
        <strain evidence="9">FP-58527</strain>
    </source>
</reference>
<dbReference type="eggNOG" id="KOG2408">
    <property type="taxonomic scope" value="Eukaryota"/>
</dbReference>
<dbReference type="GO" id="GO:0051213">
    <property type="term" value="F:dioxygenase activity"/>
    <property type="evidence" value="ECO:0007669"/>
    <property type="project" value="UniProtKB-KW"/>
</dbReference>
<evidence type="ECO:0000256" key="5">
    <source>
        <dbReference type="ARBA" id="ARBA00023004"/>
    </source>
</evidence>
<dbReference type="GO" id="GO:0004601">
    <property type="term" value="F:peroxidase activity"/>
    <property type="evidence" value="ECO:0007669"/>
    <property type="project" value="InterPro"/>
</dbReference>
<dbReference type="HOGENOM" id="CLU_002329_0_0_1"/>
<dbReference type="STRING" id="743788.S8FQU7"/>
<evidence type="ECO:0000256" key="6">
    <source>
        <dbReference type="PIRSR" id="PIRSR619791-2"/>
    </source>
</evidence>
<gene>
    <name evidence="8" type="ORF">FOMPIDRAFT_99109</name>
</gene>
<dbReference type="InterPro" id="IPR034812">
    <property type="entry name" value="Ppo-like_N"/>
</dbReference>